<sequence length="327" mass="37258">MDWYNSFTPLSLKTETNLPSLIISYLSSWGCITITGREKESYLQGQLTCDVIKLTKNESTLGAYCNAKGKVWSIFRLFHHKKGYAMFQHISSIPKTLTEMQKYAVFSKVRIEQSKEVLFGIIGNQATNFIDCISDDYTNVRSIKNGTAIKIDDKRWLLLVDKASAKVLLTNTDAIVTDGTIWTRFDIESGLPIIKKGQQNTYIPQSVNLDLLNGISFTKGCYTGQETIARSKYRGNNKKTMYILKGTVEKPIETEKCILLDRAIGKNWRKAGQLLESYQFENSYGIGLLVAPKDLSINTKFRLTSQPNQFWYIQPLPYYPDKKQETT</sequence>
<dbReference type="PANTHER" id="PTHR22602:SF0">
    <property type="entry name" value="TRANSFERASE CAF17, MITOCHONDRIAL-RELATED"/>
    <property type="match status" value="1"/>
</dbReference>
<dbReference type="InterPro" id="IPR048451">
    <property type="entry name" value="YgfZ_barrel"/>
</dbReference>
<organism evidence="2 3">
    <name type="scientific">Candidatus Photodesmus katoptron Akat1</name>
    <dbReference type="NCBI Taxonomy" id="1236703"/>
    <lineage>
        <taxon>Bacteria</taxon>
        <taxon>Pseudomonadati</taxon>
        <taxon>Pseudomonadota</taxon>
        <taxon>Gammaproteobacteria</taxon>
        <taxon>Vibrionales</taxon>
        <taxon>Vibrionaceae</taxon>
        <taxon>Candidatus Photodesmus</taxon>
    </lineage>
</organism>
<dbReference type="InterPro" id="IPR029043">
    <property type="entry name" value="GcvT/YgfZ_C"/>
</dbReference>
<reference evidence="2 3" key="1">
    <citation type="journal article" date="2014" name="Environ. Microbiol.">
        <title>Genomic signatures of obligate host dependence in the luminous bacterial symbiont of a vertebrate.</title>
        <authorList>
            <person name="Hendry T.A."/>
            <person name="de Wet J.R."/>
            <person name="Dunlap P.V."/>
        </authorList>
    </citation>
    <scope>NUCLEOTIDE SEQUENCE [LARGE SCALE GENOMIC DNA]</scope>
    <source>
        <strain evidence="2 3">Akat1</strain>
    </source>
</reference>
<dbReference type="Gene3D" id="2.40.30.160">
    <property type="match status" value="1"/>
</dbReference>
<dbReference type="NCBIfam" id="NF007110">
    <property type="entry name" value="PRK09559.1"/>
    <property type="match status" value="1"/>
</dbReference>
<dbReference type="GO" id="GO:0016226">
    <property type="term" value="P:iron-sulfur cluster assembly"/>
    <property type="evidence" value="ECO:0007669"/>
    <property type="project" value="TreeGrafter"/>
</dbReference>
<dbReference type="InterPro" id="IPR017703">
    <property type="entry name" value="YgfZ/GCV_T_CS"/>
</dbReference>
<feature type="domain" description="tRNA-modifying protein YgfZ-like beta-barrel" evidence="1">
    <location>
        <begin position="237"/>
        <end position="304"/>
    </location>
</feature>
<evidence type="ECO:0000313" key="3">
    <source>
        <dbReference type="Proteomes" id="UP000053688"/>
    </source>
</evidence>
<dbReference type="NCBIfam" id="TIGR03317">
    <property type="entry name" value="ygfZ_signature"/>
    <property type="match status" value="1"/>
</dbReference>
<dbReference type="SUPFAM" id="SSF101790">
    <property type="entry name" value="Aminomethyltransferase beta-barrel domain"/>
    <property type="match status" value="1"/>
</dbReference>
<protein>
    <submittedName>
        <fullName evidence="2">tRNA-modifying protein YgfZ</fullName>
    </submittedName>
</protein>
<name>S3EGN6_9GAMM</name>
<comment type="caution">
    <text evidence="2">The sequence shown here is derived from an EMBL/GenBank/DDBJ whole genome shotgun (WGS) entry which is preliminary data.</text>
</comment>
<dbReference type="RefSeq" id="WP_016503945.1">
    <property type="nucleotide sequence ID" value="NZ_AMSD01000002.1"/>
</dbReference>
<dbReference type="Pfam" id="PF21130">
    <property type="entry name" value="YgfZ_barrel"/>
    <property type="match status" value="1"/>
</dbReference>
<dbReference type="PANTHER" id="PTHR22602">
    <property type="entry name" value="TRANSFERASE CAF17, MITOCHONDRIAL-RELATED"/>
    <property type="match status" value="1"/>
</dbReference>
<dbReference type="Proteomes" id="UP000053688">
    <property type="component" value="Unassembled WGS sequence"/>
</dbReference>
<dbReference type="AlphaFoldDB" id="S3EGN6"/>
<dbReference type="SUPFAM" id="SSF103025">
    <property type="entry name" value="Folate-binding domain"/>
    <property type="match status" value="1"/>
</dbReference>
<accession>S3EGN6</accession>
<proteinExistence type="predicted"/>
<dbReference type="EMBL" id="AMSD01000002">
    <property type="protein sequence ID" value="EPE37313.1"/>
    <property type="molecule type" value="Genomic_DNA"/>
</dbReference>
<gene>
    <name evidence="2" type="ORF">O1U_0613</name>
</gene>
<evidence type="ECO:0000313" key="2">
    <source>
        <dbReference type="EMBL" id="EPE37313.1"/>
    </source>
</evidence>
<keyword evidence="3" id="KW-1185">Reference proteome</keyword>
<evidence type="ECO:0000259" key="1">
    <source>
        <dbReference type="Pfam" id="PF21130"/>
    </source>
</evidence>
<dbReference type="PATRIC" id="fig|1236703.3.peg.624"/>
<dbReference type="Gene3D" id="3.30.70.1630">
    <property type="match status" value="1"/>
</dbReference>
<dbReference type="Gene3D" id="3.30.70.1400">
    <property type="entry name" value="Aminomethyltransferase beta-barrel domains"/>
    <property type="match status" value="1"/>
</dbReference>
<dbReference type="InterPro" id="IPR045179">
    <property type="entry name" value="YgfZ/GcvT"/>
</dbReference>
<dbReference type="STRING" id="28176.CF66_9047"/>
<dbReference type="eggNOG" id="COG0354">
    <property type="taxonomic scope" value="Bacteria"/>
</dbReference>